<evidence type="ECO:0000256" key="1">
    <source>
        <dbReference type="SAM" id="Phobius"/>
    </source>
</evidence>
<dbReference type="EMBL" id="QXGA01006330">
    <property type="protein sequence ID" value="KAE9063504.1"/>
    <property type="molecule type" value="Genomic_DNA"/>
</dbReference>
<reference evidence="3 4" key="1">
    <citation type="submission" date="2018-08" db="EMBL/GenBank/DDBJ databases">
        <title>Genomic investigation of the strawberry pathogen Phytophthora fragariae indicates pathogenicity is determined by transcriptional variation in three key races.</title>
        <authorList>
            <person name="Adams T.M."/>
            <person name="Armitage A.D."/>
            <person name="Sobczyk M.K."/>
            <person name="Bates H.J."/>
            <person name="Dunwell J.M."/>
            <person name="Nellist C.F."/>
            <person name="Harrison R.J."/>
        </authorList>
    </citation>
    <scope>NUCLEOTIDE SEQUENCE [LARGE SCALE GENOMIC DNA]</scope>
    <source>
        <strain evidence="3 4">NOV-5</strain>
    </source>
</reference>
<sequence length="60" mass="6126">MLLTAANVALMSLLCPASAALLLATSVQIYTSFAISTLLSASFFTLLASKLLLSGSSSDD</sequence>
<evidence type="ECO:0000313" key="3">
    <source>
        <dbReference type="EMBL" id="KAE9063504.1"/>
    </source>
</evidence>
<proteinExistence type="predicted"/>
<evidence type="ECO:0000256" key="2">
    <source>
        <dbReference type="SAM" id="SignalP"/>
    </source>
</evidence>
<dbReference type="AlphaFoldDB" id="A0A6A3PV41"/>
<organism evidence="3 4">
    <name type="scientific">Phytophthora fragariae</name>
    <dbReference type="NCBI Taxonomy" id="53985"/>
    <lineage>
        <taxon>Eukaryota</taxon>
        <taxon>Sar</taxon>
        <taxon>Stramenopiles</taxon>
        <taxon>Oomycota</taxon>
        <taxon>Peronosporomycetes</taxon>
        <taxon>Peronosporales</taxon>
        <taxon>Peronosporaceae</taxon>
        <taxon>Phytophthora</taxon>
    </lineage>
</organism>
<accession>A0A6A3PV41</accession>
<feature type="chain" id="PRO_5025679299" evidence="2">
    <location>
        <begin position="20"/>
        <end position="60"/>
    </location>
</feature>
<feature type="signal peptide" evidence="2">
    <location>
        <begin position="1"/>
        <end position="19"/>
    </location>
</feature>
<gene>
    <name evidence="3" type="ORF">PF006_g30930</name>
</gene>
<dbReference type="Proteomes" id="UP000440732">
    <property type="component" value="Unassembled WGS sequence"/>
</dbReference>
<evidence type="ECO:0000313" key="4">
    <source>
        <dbReference type="Proteomes" id="UP000440732"/>
    </source>
</evidence>
<keyword evidence="2" id="KW-0732">Signal</keyword>
<keyword evidence="1" id="KW-0812">Transmembrane</keyword>
<name>A0A6A3PV41_9STRA</name>
<keyword evidence="1" id="KW-1133">Transmembrane helix</keyword>
<feature type="transmembrane region" description="Helical" evidence="1">
    <location>
        <begin position="29"/>
        <end position="53"/>
    </location>
</feature>
<comment type="caution">
    <text evidence="3">The sequence shown here is derived from an EMBL/GenBank/DDBJ whole genome shotgun (WGS) entry which is preliminary data.</text>
</comment>
<protein>
    <submittedName>
        <fullName evidence="3">Uncharacterized protein</fullName>
    </submittedName>
</protein>
<keyword evidence="1" id="KW-0472">Membrane</keyword>